<name>A0ABU5DMH9_9BURK</name>
<evidence type="ECO:0008006" key="3">
    <source>
        <dbReference type="Google" id="ProtNLM"/>
    </source>
</evidence>
<evidence type="ECO:0000313" key="2">
    <source>
        <dbReference type="Proteomes" id="UP001285263"/>
    </source>
</evidence>
<organism evidence="1 2">
    <name type="scientific">Roseateles agri</name>
    <dbReference type="NCBI Taxonomy" id="3098619"/>
    <lineage>
        <taxon>Bacteria</taxon>
        <taxon>Pseudomonadati</taxon>
        <taxon>Pseudomonadota</taxon>
        <taxon>Betaproteobacteria</taxon>
        <taxon>Burkholderiales</taxon>
        <taxon>Sphaerotilaceae</taxon>
        <taxon>Roseateles</taxon>
    </lineage>
</organism>
<proteinExistence type="predicted"/>
<keyword evidence="2" id="KW-1185">Reference proteome</keyword>
<dbReference type="RefSeq" id="WP_320424194.1">
    <property type="nucleotide sequence ID" value="NZ_JAXCLA010000005.1"/>
</dbReference>
<protein>
    <recommendedName>
        <fullName evidence="3">Lipase helper protein</fullName>
    </recommendedName>
</protein>
<comment type="caution">
    <text evidence="1">The sequence shown here is derived from an EMBL/GenBank/DDBJ whole genome shotgun (WGS) entry which is preliminary data.</text>
</comment>
<evidence type="ECO:0000313" key="1">
    <source>
        <dbReference type="EMBL" id="MDY0746292.1"/>
    </source>
</evidence>
<sequence>MLNALLTRWAQTRGALSTNFFARSTQSAQPKGDSFWQTILRRSGDPAAPAASPAAVDALPAARAQFEASLEGLQGEDTDTLAQMISRSRSLDDLWHLRTRLYNEVARQFSQYEAEQRLAALQTHFTAGGRRH</sequence>
<accession>A0ABU5DMH9</accession>
<gene>
    <name evidence="1" type="ORF">SNE35_17395</name>
</gene>
<reference evidence="1 2" key="1">
    <citation type="submission" date="2023-11" db="EMBL/GenBank/DDBJ databases">
        <title>Paucibacter sp. nov., isolated from fresh soil in Korea.</title>
        <authorList>
            <person name="Le N.T.T."/>
        </authorList>
    </citation>
    <scope>NUCLEOTIDE SEQUENCE [LARGE SCALE GENOMIC DNA]</scope>
    <source>
        <strain evidence="1 2">R3-3</strain>
    </source>
</reference>
<dbReference type="Proteomes" id="UP001285263">
    <property type="component" value="Unassembled WGS sequence"/>
</dbReference>
<dbReference type="EMBL" id="JAXCLA010000005">
    <property type="protein sequence ID" value="MDY0746292.1"/>
    <property type="molecule type" value="Genomic_DNA"/>
</dbReference>